<keyword evidence="2" id="KW-0805">Transcription regulation</keyword>
<dbReference type="Pfam" id="PF16090">
    <property type="entry name" value="DUF4819"/>
    <property type="match status" value="1"/>
</dbReference>
<feature type="compositionally biased region" description="Low complexity" evidence="6">
    <location>
        <begin position="191"/>
        <end position="200"/>
    </location>
</feature>
<dbReference type="PANTHER" id="PTHR13059">
    <property type="entry name" value="HMG-BOX TRANSCRIPTION FACTOR BBX"/>
    <property type="match status" value="1"/>
</dbReference>
<feature type="compositionally biased region" description="Low complexity" evidence="6">
    <location>
        <begin position="613"/>
        <end position="636"/>
    </location>
</feature>
<keyword evidence="5" id="KW-0539">Nucleus</keyword>
<dbReference type="PANTHER" id="PTHR13059:SF13">
    <property type="entry name" value="PROTEIN CAPICUA HOMOLOG"/>
    <property type="match status" value="1"/>
</dbReference>
<dbReference type="OrthoDB" id="10051111at2759"/>
<dbReference type="EMBL" id="JAINUF010000021">
    <property type="protein sequence ID" value="KAJ8334397.1"/>
    <property type="molecule type" value="Genomic_DNA"/>
</dbReference>
<evidence type="ECO:0000313" key="9">
    <source>
        <dbReference type="Proteomes" id="UP001152622"/>
    </source>
</evidence>
<evidence type="ECO:0000256" key="4">
    <source>
        <dbReference type="ARBA" id="ARBA00023163"/>
    </source>
</evidence>
<evidence type="ECO:0000256" key="2">
    <source>
        <dbReference type="ARBA" id="ARBA00023015"/>
    </source>
</evidence>
<feature type="compositionally biased region" description="Low complexity" evidence="6">
    <location>
        <begin position="64"/>
        <end position="83"/>
    </location>
</feature>
<keyword evidence="1" id="KW-0597">Phosphoprotein</keyword>
<dbReference type="Proteomes" id="UP001152622">
    <property type="component" value="Chromosome 21"/>
</dbReference>
<comment type="caution">
    <text evidence="8">The sequence shown here is derived from an EMBL/GenBank/DDBJ whole genome shotgun (WGS) entry which is preliminary data.</text>
</comment>
<feature type="compositionally biased region" description="Low complexity" evidence="6">
    <location>
        <begin position="502"/>
        <end position="511"/>
    </location>
</feature>
<dbReference type="AlphaFoldDB" id="A0A9Q1ICB2"/>
<reference evidence="8" key="1">
    <citation type="journal article" date="2023" name="Science">
        <title>Genome structures resolve the early diversification of teleost fishes.</title>
        <authorList>
            <person name="Parey E."/>
            <person name="Louis A."/>
            <person name="Montfort J."/>
            <person name="Bouchez O."/>
            <person name="Roques C."/>
            <person name="Iampietro C."/>
            <person name="Lluch J."/>
            <person name="Castinel A."/>
            <person name="Donnadieu C."/>
            <person name="Desvignes T."/>
            <person name="Floi Bucao C."/>
            <person name="Jouanno E."/>
            <person name="Wen M."/>
            <person name="Mejri S."/>
            <person name="Dirks R."/>
            <person name="Jansen H."/>
            <person name="Henkel C."/>
            <person name="Chen W.J."/>
            <person name="Zahm M."/>
            <person name="Cabau C."/>
            <person name="Klopp C."/>
            <person name="Thompson A.W."/>
            <person name="Robinson-Rechavi M."/>
            <person name="Braasch I."/>
            <person name="Lecointre G."/>
            <person name="Bobe J."/>
            <person name="Postlethwait J.H."/>
            <person name="Berthelot C."/>
            <person name="Roest Crollius H."/>
            <person name="Guiguen Y."/>
        </authorList>
    </citation>
    <scope>NUCLEOTIDE SEQUENCE</scope>
    <source>
        <strain evidence="8">WJC10195</strain>
    </source>
</reference>
<dbReference type="GO" id="GO:0000977">
    <property type="term" value="F:RNA polymerase II transcription regulatory region sequence-specific DNA binding"/>
    <property type="evidence" value="ECO:0007669"/>
    <property type="project" value="TreeGrafter"/>
</dbReference>
<evidence type="ECO:0000256" key="5">
    <source>
        <dbReference type="ARBA" id="ARBA00023242"/>
    </source>
</evidence>
<accession>A0A9Q1ICB2</accession>
<feature type="compositionally biased region" description="Basic and acidic residues" evidence="6">
    <location>
        <begin position="19"/>
        <end position="59"/>
    </location>
</feature>
<feature type="region of interest" description="Disordered" evidence="6">
    <location>
        <begin position="604"/>
        <end position="666"/>
    </location>
</feature>
<evidence type="ECO:0000259" key="7">
    <source>
        <dbReference type="Pfam" id="PF16090"/>
    </source>
</evidence>
<gene>
    <name evidence="8" type="ORF">SKAU_G00400360</name>
</gene>
<dbReference type="GO" id="GO:0000981">
    <property type="term" value="F:DNA-binding transcription factor activity, RNA polymerase II-specific"/>
    <property type="evidence" value="ECO:0007669"/>
    <property type="project" value="TreeGrafter"/>
</dbReference>
<protein>
    <recommendedName>
        <fullName evidence="7">Protein capicua homolog-like domain-containing protein</fullName>
    </recommendedName>
</protein>
<evidence type="ECO:0000256" key="1">
    <source>
        <dbReference type="ARBA" id="ARBA00022553"/>
    </source>
</evidence>
<feature type="compositionally biased region" description="Basic and acidic residues" evidence="6">
    <location>
        <begin position="401"/>
        <end position="416"/>
    </location>
</feature>
<feature type="compositionally biased region" description="Low complexity" evidence="6">
    <location>
        <begin position="449"/>
        <end position="465"/>
    </location>
</feature>
<keyword evidence="4" id="KW-0804">Transcription</keyword>
<feature type="compositionally biased region" description="Pro residues" evidence="6">
    <location>
        <begin position="107"/>
        <end position="116"/>
    </location>
</feature>
<feature type="domain" description="Protein capicua homolog-like" evidence="7">
    <location>
        <begin position="301"/>
        <end position="397"/>
    </location>
</feature>
<keyword evidence="3" id="KW-0238">DNA-binding</keyword>
<organism evidence="8 9">
    <name type="scientific">Synaphobranchus kaupii</name>
    <name type="common">Kaup's arrowtooth eel</name>
    <dbReference type="NCBI Taxonomy" id="118154"/>
    <lineage>
        <taxon>Eukaryota</taxon>
        <taxon>Metazoa</taxon>
        <taxon>Chordata</taxon>
        <taxon>Craniata</taxon>
        <taxon>Vertebrata</taxon>
        <taxon>Euteleostomi</taxon>
        <taxon>Actinopterygii</taxon>
        <taxon>Neopterygii</taxon>
        <taxon>Teleostei</taxon>
        <taxon>Anguilliformes</taxon>
        <taxon>Synaphobranchidae</taxon>
        <taxon>Synaphobranchus</taxon>
    </lineage>
</organism>
<keyword evidence="9" id="KW-1185">Reference proteome</keyword>
<feature type="compositionally biased region" description="Low complexity" evidence="6">
    <location>
        <begin position="117"/>
        <end position="156"/>
    </location>
</feature>
<dbReference type="GO" id="GO:0005634">
    <property type="term" value="C:nucleus"/>
    <property type="evidence" value="ECO:0007669"/>
    <property type="project" value="TreeGrafter"/>
</dbReference>
<feature type="region of interest" description="Disordered" evidence="6">
    <location>
        <begin position="400"/>
        <end position="514"/>
    </location>
</feature>
<sequence>MKPLKKQVPSRQTPPGSDTCREEPVRCSGTPDKEGAEGRSRATRDHRGLWEAGGPEREPQSWGARTAAAATARPAPTAAPTHRPAARRPRSRPECQRRSTPTSTAPAPAPLPPPPHNSNSNNNNSNNSNNSSGNNNSKGGNSTGSQSAAASTAVSEDSTDADAHSHSSGPPEVRRPDRGPPVEGDAEGPPSSVRSSSTDTASEHSADLERDGALQGALGEALSKLLKNQQVLVRQQLRGRDREEGGWRTGAGQRTPVSCVSCGHSAAGGGRAVHRVVQLNGERVLCHYPLPDRTSHKRDADLILDTPPPGPAPVAIGTRVCVPFGGGGEGAAQLYREGVVSQVDPHPAVAFPYRVMLCEDREVLWDAAAGDEEKRRASAQAVWVSRQSLRLLTHPWELPQPEERWEGGERRMKREEEMEVEPDTFQLSDGGSRHRHGFPSRALGGQGFPSTPSSSITSTTVLSLATDRDREREREMERERERERERGREWEREREREREQQMQKQQALQPQTPEEDMEVSHFSMAQLQEGGVATGAGGAPHRHILSKPPGYPSPQQLSVVRGVGNPLGVPPVAHLTLNPLAGLHPPPSPVLQGPERPGMMAIEAHHLPPLPPSSSSSSSSARSSLGALDKTPTPSGGTPGGGSGSTSSSSSSRSRTPLTAAQQKYKKGDVVCTPNGIRKKFNGKQWRRLCSREGCMKESQRRGYCSRHLSMRTKEMEGGAERDRGGGSSSGTVTPSDLRLGGGRASSEFDWDDTSRDSSEASSRGGGLASAPGAAVHAPTGPVPL</sequence>
<feature type="region of interest" description="Disordered" evidence="6">
    <location>
        <begin position="700"/>
        <end position="785"/>
    </location>
</feature>
<evidence type="ECO:0000256" key="3">
    <source>
        <dbReference type="ARBA" id="ARBA00023125"/>
    </source>
</evidence>
<dbReference type="InterPro" id="IPR052412">
    <property type="entry name" value="CC-Dev_Transcription_Reg"/>
</dbReference>
<feature type="region of interest" description="Disordered" evidence="6">
    <location>
        <begin position="1"/>
        <end position="208"/>
    </location>
</feature>
<evidence type="ECO:0000256" key="6">
    <source>
        <dbReference type="SAM" id="MobiDB-lite"/>
    </source>
</evidence>
<feature type="compositionally biased region" description="Low complexity" evidence="6">
    <location>
        <begin position="645"/>
        <end position="657"/>
    </location>
</feature>
<feature type="compositionally biased region" description="Basic and acidic residues" evidence="6">
    <location>
        <begin position="466"/>
        <end position="501"/>
    </location>
</feature>
<feature type="compositionally biased region" description="Basic and acidic residues" evidence="6">
    <location>
        <begin position="712"/>
        <end position="725"/>
    </location>
</feature>
<proteinExistence type="predicted"/>
<name>A0A9Q1ICB2_SYNKA</name>
<dbReference type="InterPro" id="IPR032147">
    <property type="entry name" value="Cic_dom"/>
</dbReference>
<evidence type="ECO:0000313" key="8">
    <source>
        <dbReference type="EMBL" id="KAJ8334397.1"/>
    </source>
</evidence>